<sequence length="82" mass="9731">MVLFFPDTWGLSGRAERKPTSIWFTGTHTLSLRLWHSATNYWSWSSPKYSFSHIPNLETRWIQTVFGSAFQTKRFNVENLEF</sequence>
<proteinExistence type="predicted"/>
<dbReference type="AlphaFoldDB" id="A0A1D6DVW4"/>
<reference evidence="1" key="1">
    <citation type="submission" date="2015-12" db="EMBL/GenBank/DDBJ databases">
        <title>Update maize B73 reference genome by single molecule sequencing technologies.</title>
        <authorList>
            <consortium name="Maize Genome Sequencing Project"/>
            <person name="Ware D."/>
        </authorList>
    </citation>
    <scope>NUCLEOTIDE SEQUENCE [LARGE SCALE GENOMIC DNA]</scope>
    <source>
        <tissue evidence="1">Seedling</tissue>
    </source>
</reference>
<organism evidence="1">
    <name type="scientific">Zea mays</name>
    <name type="common">Maize</name>
    <dbReference type="NCBI Taxonomy" id="4577"/>
    <lineage>
        <taxon>Eukaryota</taxon>
        <taxon>Viridiplantae</taxon>
        <taxon>Streptophyta</taxon>
        <taxon>Embryophyta</taxon>
        <taxon>Tracheophyta</taxon>
        <taxon>Spermatophyta</taxon>
        <taxon>Magnoliopsida</taxon>
        <taxon>Liliopsida</taxon>
        <taxon>Poales</taxon>
        <taxon>Poaceae</taxon>
        <taxon>PACMAD clade</taxon>
        <taxon>Panicoideae</taxon>
        <taxon>Andropogonodae</taxon>
        <taxon>Andropogoneae</taxon>
        <taxon>Tripsacinae</taxon>
        <taxon>Zea</taxon>
    </lineage>
</organism>
<accession>A0A1D6DVW4</accession>
<protein>
    <submittedName>
        <fullName evidence="1">Uncharacterized protein</fullName>
    </submittedName>
</protein>
<dbReference type="EMBL" id="CM007648">
    <property type="protein sequence ID" value="ONM12859.1"/>
    <property type="molecule type" value="Genomic_DNA"/>
</dbReference>
<name>A0A1D6DVW4_MAIZE</name>
<evidence type="ECO:0000313" key="1">
    <source>
        <dbReference type="EMBL" id="ONM12859.1"/>
    </source>
</evidence>
<gene>
    <name evidence="1" type="ORF">ZEAMMB73_Zm00001d002032</name>
</gene>